<dbReference type="EMBL" id="CP095072">
    <property type="protein sequence ID" value="UOQ49131.1"/>
    <property type="molecule type" value="Genomic_DNA"/>
</dbReference>
<feature type="binding site" evidence="8">
    <location>
        <position position="8"/>
    </location>
    <ligand>
        <name>Mg(2+)</name>
        <dbReference type="ChEBI" id="CHEBI:18420"/>
    </ligand>
</feature>
<comment type="function">
    <text evidence="8">Transfers the 4'-phosphopantetheine moiety from coenzyme A to a Ser of acyl-carrier-protein.</text>
</comment>
<organism evidence="10 11">
    <name type="scientific">Gracilibacillus caseinilyticus</name>
    <dbReference type="NCBI Taxonomy" id="2932256"/>
    <lineage>
        <taxon>Bacteria</taxon>
        <taxon>Bacillati</taxon>
        <taxon>Bacillota</taxon>
        <taxon>Bacilli</taxon>
        <taxon>Bacillales</taxon>
        <taxon>Bacillaceae</taxon>
        <taxon>Gracilibacillus</taxon>
    </lineage>
</organism>
<evidence type="ECO:0000313" key="11">
    <source>
        <dbReference type="Proteomes" id="UP000831782"/>
    </source>
</evidence>
<comment type="cofactor">
    <cofactor evidence="8">
        <name>Mg(2+)</name>
        <dbReference type="ChEBI" id="CHEBI:18420"/>
    </cofactor>
</comment>
<protein>
    <recommendedName>
        <fullName evidence="8">Holo-[acyl-carrier-protein] synthase</fullName>
        <shortName evidence="8">Holo-ACP synthase</shortName>
        <ecNumber evidence="8">2.7.8.7</ecNumber>
    </recommendedName>
    <alternativeName>
        <fullName evidence="8">4'-phosphopantetheinyl transferase AcpS</fullName>
    </alternativeName>
</protein>
<evidence type="ECO:0000313" key="10">
    <source>
        <dbReference type="EMBL" id="UOQ49131.1"/>
    </source>
</evidence>
<dbReference type="Proteomes" id="UP000831782">
    <property type="component" value="Chromosome"/>
</dbReference>
<dbReference type="HAMAP" id="MF_00101">
    <property type="entry name" value="AcpS"/>
    <property type="match status" value="1"/>
</dbReference>
<dbReference type="Gene3D" id="3.90.470.20">
    <property type="entry name" value="4'-phosphopantetheinyl transferase domain"/>
    <property type="match status" value="1"/>
</dbReference>
<evidence type="ECO:0000256" key="2">
    <source>
        <dbReference type="ARBA" id="ARBA00022679"/>
    </source>
</evidence>
<comment type="subcellular location">
    <subcellularLocation>
        <location evidence="8">Cytoplasm</location>
    </subcellularLocation>
</comment>
<accession>A0ABY4EXJ1</accession>
<dbReference type="SUPFAM" id="SSF56214">
    <property type="entry name" value="4'-phosphopantetheinyl transferase"/>
    <property type="match status" value="1"/>
</dbReference>
<evidence type="ECO:0000256" key="8">
    <source>
        <dbReference type="HAMAP-Rule" id="MF_00101"/>
    </source>
</evidence>
<proteinExistence type="inferred from homology"/>
<keyword evidence="11" id="KW-1185">Reference proteome</keyword>
<dbReference type="RefSeq" id="WP_244720707.1">
    <property type="nucleotide sequence ID" value="NZ_CP095072.1"/>
</dbReference>
<dbReference type="InterPro" id="IPR002582">
    <property type="entry name" value="ACPS"/>
</dbReference>
<keyword evidence="3 8" id="KW-0479">Metal-binding</keyword>
<evidence type="ECO:0000256" key="1">
    <source>
        <dbReference type="ARBA" id="ARBA00022516"/>
    </source>
</evidence>
<reference evidence="10 11" key="1">
    <citation type="submission" date="2022-04" db="EMBL/GenBank/DDBJ databases">
        <title>Gracilibacillus sp. isolated from saltern.</title>
        <authorList>
            <person name="Won M."/>
            <person name="Lee C.-M."/>
            <person name="Woen H.-Y."/>
            <person name="Kwon S.-W."/>
        </authorList>
    </citation>
    <scope>NUCLEOTIDE SEQUENCE [LARGE SCALE GENOMIC DNA]</scope>
    <source>
        <strain evidence="10 11">SSWR10-1</strain>
    </source>
</reference>
<keyword evidence="2 8" id="KW-0808">Transferase</keyword>
<dbReference type="EC" id="2.7.8.7" evidence="8"/>
<dbReference type="NCBIfam" id="TIGR00516">
    <property type="entry name" value="acpS"/>
    <property type="match status" value="1"/>
</dbReference>
<evidence type="ECO:0000256" key="4">
    <source>
        <dbReference type="ARBA" id="ARBA00022832"/>
    </source>
</evidence>
<comment type="catalytic activity">
    <reaction evidence="8">
        <text>apo-[ACP] + CoA = holo-[ACP] + adenosine 3',5'-bisphosphate + H(+)</text>
        <dbReference type="Rhea" id="RHEA:12068"/>
        <dbReference type="Rhea" id="RHEA-COMP:9685"/>
        <dbReference type="Rhea" id="RHEA-COMP:9690"/>
        <dbReference type="ChEBI" id="CHEBI:15378"/>
        <dbReference type="ChEBI" id="CHEBI:29999"/>
        <dbReference type="ChEBI" id="CHEBI:57287"/>
        <dbReference type="ChEBI" id="CHEBI:58343"/>
        <dbReference type="ChEBI" id="CHEBI:64479"/>
        <dbReference type="EC" id="2.7.8.7"/>
    </reaction>
</comment>
<evidence type="ECO:0000256" key="6">
    <source>
        <dbReference type="ARBA" id="ARBA00023098"/>
    </source>
</evidence>
<keyword evidence="1 8" id="KW-0444">Lipid biosynthesis</keyword>
<keyword evidence="5 8" id="KW-0460">Magnesium</keyword>
<evidence type="ECO:0000256" key="7">
    <source>
        <dbReference type="ARBA" id="ARBA00023160"/>
    </source>
</evidence>
<feature type="domain" description="4'-phosphopantetheinyl transferase" evidence="9">
    <location>
        <begin position="4"/>
        <end position="113"/>
    </location>
</feature>
<feature type="binding site" evidence="8">
    <location>
        <position position="59"/>
    </location>
    <ligand>
        <name>Mg(2+)</name>
        <dbReference type="ChEBI" id="CHEBI:18420"/>
    </ligand>
</feature>
<keyword evidence="4 8" id="KW-0276">Fatty acid metabolism</keyword>
<dbReference type="InterPro" id="IPR004568">
    <property type="entry name" value="Ppantetheine-prot_Trfase_dom"/>
</dbReference>
<comment type="similarity">
    <text evidence="8">Belongs to the P-Pant transferase superfamily. AcpS family.</text>
</comment>
<dbReference type="NCBIfam" id="TIGR00556">
    <property type="entry name" value="pantethn_trn"/>
    <property type="match status" value="1"/>
</dbReference>
<evidence type="ECO:0000259" key="9">
    <source>
        <dbReference type="Pfam" id="PF01648"/>
    </source>
</evidence>
<keyword evidence="8" id="KW-0963">Cytoplasm</keyword>
<dbReference type="InterPro" id="IPR008278">
    <property type="entry name" value="4-PPantetheinyl_Trfase_dom"/>
</dbReference>
<dbReference type="Pfam" id="PF01648">
    <property type="entry name" value="ACPS"/>
    <property type="match status" value="1"/>
</dbReference>
<name>A0ABY4EXJ1_9BACI</name>
<sequence length="118" mass="12962">MIQGIGVDIVELSRIKGMLERQPRMIERVLTNSEREAAEALRSEIRRIEYIAGRFAAKEAFAKAIGTGLGKLSFQDIEIINNSSGAPVLNSNVLTGQKCFISISHSEQYAIAQVIIEA</sequence>
<evidence type="ECO:0000256" key="5">
    <source>
        <dbReference type="ARBA" id="ARBA00022842"/>
    </source>
</evidence>
<dbReference type="InterPro" id="IPR037143">
    <property type="entry name" value="4-PPantetheinyl_Trfase_dom_sf"/>
</dbReference>
<dbReference type="GO" id="GO:0008897">
    <property type="term" value="F:holo-[acyl-carrier-protein] synthase activity"/>
    <property type="evidence" value="ECO:0007669"/>
    <property type="project" value="UniProtKB-EC"/>
</dbReference>
<gene>
    <name evidence="8 10" type="primary">acpS</name>
    <name evidence="10" type="ORF">MUN88_03115</name>
</gene>
<keyword evidence="6 8" id="KW-0443">Lipid metabolism</keyword>
<evidence type="ECO:0000256" key="3">
    <source>
        <dbReference type="ARBA" id="ARBA00022723"/>
    </source>
</evidence>
<keyword evidence="7 8" id="KW-0275">Fatty acid biosynthesis</keyword>